<keyword evidence="2 4" id="KW-0697">Rotamase</keyword>
<comment type="caution">
    <text evidence="7">The sequence shown here is derived from an EMBL/GenBank/DDBJ whole genome shotgun (WGS) entry which is preliminary data.</text>
</comment>
<protein>
    <recommendedName>
        <fullName evidence="4">Peptidyl-prolyl cis-trans isomerase</fullName>
        <shortName evidence="4">PPIase</shortName>
        <ecNumber evidence="4">5.2.1.8</ecNumber>
    </recommendedName>
</protein>
<keyword evidence="8" id="KW-1185">Reference proteome</keyword>
<dbReference type="PROSITE" id="PS00170">
    <property type="entry name" value="CSA_PPIASE_1"/>
    <property type="match status" value="1"/>
</dbReference>
<evidence type="ECO:0000313" key="8">
    <source>
        <dbReference type="Proteomes" id="UP000612233"/>
    </source>
</evidence>
<feature type="chain" id="PRO_5038171684" description="Peptidyl-prolyl cis-trans isomerase" evidence="4">
    <location>
        <begin position="30"/>
        <end position="221"/>
    </location>
</feature>
<dbReference type="InterPro" id="IPR029000">
    <property type="entry name" value="Cyclophilin-like_dom_sf"/>
</dbReference>
<comment type="function">
    <text evidence="4">PPIases accelerate the folding of proteins. It catalyzes the cis-trans isomerization of proline imidic peptide bonds in oligopeptides.</text>
</comment>
<feature type="domain" description="PPIase cyclophilin-type" evidence="6">
    <location>
        <begin position="42"/>
        <end position="201"/>
    </location>
</feature>
<evidence type="ECO:0000256" key="4">
    <source>
        <dbReference type="RuleBase" id="RU363019"/>
    </source>
</evidence>
<comment type="similarity">
    <text evidence="1 4">Belongs to the cyclophilin-type PPIase family.</text>
</comment>
<evidence type="ECO:0000256" key="3">
    <source>
        <dbReference type="ARBA" id="ARBA00023235"/>
    </source>
</evidence>
<dbReference type="GO" id="GO:0003755">
    <property type="term" value="F:peptidyl-prolyl cis-trans isomerase activity"/>
    <property type="evidence" value="ECO:0007669"/>
    <property type="project" value="UniProtKB-UniRule"/>
</dbReference>
<evidence type="ECO:0000256" key="2">
    <source>
        <dbReference type="ARBA" id="ARBA00023110"/>
    </source>
</evidence>
<dbReference type="PANTHER" id="PTHR45625">
    <property type="entry name" value="PEPTIDYL-PROLYL CIS-TRANS ISOMERASE-RELATED"/>
    <property type="match status" value="1"/>
</dbReference>
<dbReference type="InterPro" id="IPR002130">
    <property type="entry name" value="Cyclophilin-type_PPIase_dom"/>
</dbReference>
<proteinExistence type="inferred from homology"/>
<organism evidence="7 8">
    <name type="scientific">Hymenobacter montanus</name>
    <dbReference type="NCBI Taxonomy" id="2771359"/>
    <lineage>
        <taxon>Bacteria</taxon>
        <taxon>Pseudomonadati</taxon>
        <taxon>Bacteroidota</taxon>
        <taxon>Cytophagia</taxon>
        <taxon>Cytophagales</taxon>
        <taxon>Hymenobacteraceae</taxon>
        <taxon>Hymenobacter</taxon>
    </lineage>
</organism>
<gene>
    <name evidence="7" type="ORF">IC235_04295</name>
</gene>
<dbReference type="PRINTS" id="PR00153">
    <property type="entry name" value="CSAPPISMRASE"/>
</dbReference>
<dbReference type="Gene3D" id="2.40.100.10">
    <property type="entry name" value="Cyclophilin-like"/>
    <property type="match status" value="1"/>
</dbReference>
<dbReference type="PANTHER" id="PTHR45625:SF4">
    <property type="entry name" value="PEPTIDYLPROLYL ISOMERASE DOMAIN AND WD REPEAT-CONTAINING PROTEIN 1"/>
    <property type="match status" value="1"/>
</dbReference>
<dbReference type="EC" id="5.2.1.8" evidence="4"/>
<dbReference type="GO" id="GO:0006457">
    <property type="term" value="P:protein folding"/>
    <property type="evidence" value="ECO:0007669"/>
    <property type="project" value="InterPro"/>
</dbReference>
<dbReference type="InterPro" id="IPR020892">
    <property type="entry name" value="Cyclophilin-type_PPIase_CS"/>
</dbReference>
<evidence type="ECO:0000256" key="1">
    <source>
        <dbReference type="ARBA" id="ARBA00007365"/>
    </source>
</evidence>
<comment type="catalytic activity">
    <reaction evidence="4">
        <text>[protein]-peptidylproline (omega=180) = [protein]-peptidylproline (omega=0)</text>
        <dbReference type="Rhea" id="RHEA:16237"/>
        <dbReference type="Rhea" id="RHEA-COMP:10747"/>
        <dbReference type="Rhea" id="RHEA-COMP:10748"/>
        <dbReference type="ChEBI" id="CHEBI:83833"/>
        <dbReference type="ChEBI" id="CHEBI:83834"/>
        <dbReference type="EC" id="5.2.1.8"/>
    </reaction>
</comment>
<evidence type="ECO:0000259" key="6">
    <source>
        <dbReference type="PROSITE" id="PS50072"/>
    </source>
</evidence>
<name>A0A927BB84_9BACT</name>
<dbReference type="SUPFAM" id="SSF50891">
    <property type="entry name" value="Cyclophilin-like"/>
    <property type="match status" value="1"/>
</dbReference>
<dbReference type="RefSeq" id="WP_191003937.1">
    <property type="nucleotide sequence ID" value="NZ_JACXAD010000003.1"/>
</dbReference>
<dbReference type="Pfam" id="PF00160">
    <property type="entry name" value="Pro_isomerase"/>
    <property type="match status" value="1"/>
</dbReference>
<feature type="signal peptide" evidence="4">
    <location>
        <begin position="1"/>
        <end position="29"/>
    </location>
</feature>
<evidence type="ECO:0000256" key="5">
    <source>
        <dbReference type="SAM" id="MobiDB-lite"/>
    </source>
</evidence>
<keyword evidence="4" id="KW-0732">Signal</keyword>
<dbReference type="InterPro" id="IPR044666">
    <property type="entry name" value="Cyclophilin_A-like"/>
</dbReference>
<dbReference type="PROSITE" id="PS50072">
    <property type="entry name" value="CSA_PPIASE_2"/>
    <property type="match status" value="1"/>
</dbReference>
<reference evidence="7" key="1">
    <citation type="submission" date="2020-09" db="EMBL/GenBank/DDBJ databases">
        <authorList>
            <person name="Kim M.K."/>
        </authorList>
    </citation>
    <scope>NUCLEOTIDE SEQUENCE</scope>
    <source>
        <strain evidence="7">BT664</strain>
    </source>
</reference>
<feature type="region of interest" description="Disordered" evidence="5">
    <location>
        <begin position="93"/>
        <end position="114"/>
    </location>
</feature>
<dbReference type="EMBL" id="JACXAD010000003">
    <property type="protein sequence ID" value="MBD2767115.1"/>
    <property type="molecule type" value="Genomic_DNA"/>
</dbReference>
<dbReference type="Proteomes" id="UP000612233">
    <property type="component" value="Unassembled WGS sequence"/>
</dbReference>
<accession>A0A927BB84</accession>
<dbReference type="AlphaFoldDB" id="A0A927BB84"/>
<sequence length="221" mass="24591">MKLIRSRLHRLGWVLLALLWVGGPTLAAAQPNKPAKKSNKDEVVTITTSQGVIRLVLFDDTPLHKANFLQKAKSGFFDGTTFHRVIPDFMIQGGDGNSKDSDPDNDGLGQSSEGTIPAEFVVGHQHNYGAVAAARQSDFVNPQRASSSTQFYLVQNHEGSHFLDGQYTVFGQVIQGLDVIDKIANLPRDARDRPLVNIKMTVKVDKLKRKKITQLYKYNYQ</sequence>
<dbReference type="CDD" id="cd00317">
    <property type="entry name" value="cyclophilin"/>
    <property type="match status" value="1"/>
</dbReference>
<keyword evidence="3 4" id="KW-0413">Isomerase</keyword>
<evidence type="ECO:0000313" key="7">
    <source>
        <dbReference type="EMBL" id="MBD2767115.1"/>
    </source>
</evidence>